<protein>
    <submittedName>
        <fullName evidence="3">PrpF family protein</fullName>
    </submittedName>
</protein>
<evidence type="ECO:0000256" key="1">
    <source>
        <dbReference type="ARBA" id="ARBA00007673"/>
    </source>
</evidence>
<organism evidence="3 4">
    <name type="scientific">Microvirga vignae</name>
    <dbReference type="NCBI Taxonomy" id="1225564"/>
    <lineage>
        <taxon>Bacteria</taxon>
        <taxon>Pseudomonadati</taxon>
        <taxon>Pseudomonadota</taxon>
        <taxon>Alphaproteobacteria</taxon>
        <taxon>Hyphomicrobiales</taxon>
        <taxon>Methylobacteriaceae</taxon>
        <taxon>Microvirga</taxon>
    </lineage>
</organism>
<evidence type="ECO:0000256" key="2">
    <source>
        <dbReference type="ARBA" id="ARBA00023235"/>
    </source>
</evidence>
<dbReference type="Pfam" id="PF04303">
    <property type="entry name" value="PrpF"/>
    <property type="match status" value="1"/>
</dbReference>
<keyword evidence="2" id="KW-0413">Isomerase</keyword>
<gene>
    <name evidence="3" type="ORF">AA309_24665</name>
</gene>
<reference evidence="3 4" key="1">
    <citation type="submission" date="2015-05" db="EMBL/GenBank/DDBJ databases">
        <title>Draft genome sequence of Microvirga vignae strain BR3299, a novel nitrogen fixing bacteria isolated from Brazil semi-aired region.</title>
        <authorList>
            <person name="Zilli J.E."/>
            <person name="Passos S.R."/>
            <person name="Leite J."/>
            <person name="Baldani J.I."/>
            <person name="Xavier G.R."/>
            <person name="Rumjaneck N.G."/>
            <person name="Simoes-Araujo J.L."/>
        </authorList>
    </citation>
    <scope>NUCLEOTIDE SEQUENCE [LARGE SCALE GENOMIC DNA]</scope>
    <source>
        <strain evidence="3 4">BR3299</strain>
    </source>
</reference>
<dbReference type="STRING" id="1225564.AA309_24665"/>
<dbReference type="PATRIC" id="fig|1225564.3.peg.6423"/>
<dbReference type="InterPro" id="IPR007400">
    <property type="entry name" value="PrpF-like"/>
</dbReference>
<dbReference type="Gene3D" id="3.10.310.10">
    <property type="entry name" value="Diaminopimelate Epimerase, Chain A, domain 1"/>
    <property type="match status" value="2"/>
</dbReference>
<evidence type="ECO:0000313" key="3">
    <source>
        <dbReference type="EMBL" id="KLK90635.1"/>
    </source>
</evidence>
<proteinExistence type="inferred from homology"/>
<evidence type="ECO:0000313" key="4">
    <source>
        <dbReference type="Proteomes" id="UP000035489"/>
    </source>
</evidence>
<accession>A0A0H1R5W7</accession>
<dbReference type="GO" id="GO:0016853">
    <property type="term" value="F:isomerase activity"/>
    <property type="evidence" value="ECO:0007669"/>
    <property type="project" value="UniProtKB-KW"/>
</dbReference>
<sequence>MRGGTSKAVVFRQEDLPADRREWDAIFLGVMGSPDPNGRQLDGMGGGISSLSKICVVGPSTRPDADVDYTFAQISVRDASVDFSANCGNMSSAIGPFAVEEGLVPTTGDGEAVVRIHNTNTSKIIVSRFRVENGTAVVDGDLSIDGVAGSAAPIRLEFTDPGGAKTGRLLPSGSALNRLEVPGLGVINASLVDAANPCVFVNAADLGKRGDELPDALEADPLFLDRMEAIRRAASVHMGIAKDIDEAGRVPSIPKVAIVAAPRAMTTLSGRSLTPSDMSILVRMISIGQPHRAVPITGALCLAVAARIPASVPNILAHATDEPIRIAHPSGVTVVDAKVSGTGSTESLHAEYGAVYRTARRLFEGAVLYRKGR</sequence>
<dbReference type="PANTHER" id="PTHR43709">
    <property type="entry name" value="ACONITATE ISOMERASE-RELATED"/>
    <property type="match status" value="1"/>
</dbReference>
<comment type="similarity">
    <text evidence="1">Belongs to the PrpF family.</text>
</comment>
<dbReference type="AlphaFoldDB" id="A0A0H1R5W7"/>
<dbReference type="SUPFAM" id="SSF54506">
    <property type="entry name" value="Diaminopimelate epimerase-like"/>
    <property type="match status" value="2"/>
</dbReference>
<comment type="caution">
    <text evidence="3">The sequence shown here is derived from an EMBL/GenBank/DDBJ whole genome shotgun (WGS) entry which is preliminary data.</text>
</comment>
<dbReference type="EMBL" id="LCYG01000074">
    <property type="protein sequence ID" value="KLK90635.1"/>
    <property type="molecule type" value="Genomic_DNA"/>
</dbReference>
<dbReference type="PANTHER" id="PTHR43709:SF2">
    <property type="entry name" value="DUF453 DOMAIN PROTEIN (AFU_ORTHOLOGUE AFUA_6G00360)"/>
    <property type="match status" value="1"/>
</dbReference>
<dbReference type="Proteomes" id="UP000035489">
    <property type="component" value="Unassembled WGS sequence"/>
</dbReference>
<name>A0A0H1R5W7_9HYPH</name>
<keyword evidence="4" id="KW-1185">Reference proteome</keyword>